<reference evidence="2 3" key="1">
    <citation type="submission" date="2024-08" db="EMBL/GenBank/DDBJ databases">
        <title>Two novel Cytobacillus novel species.</title>
        <authorList>
            <person name="Liu G."/>
        </authorList>
    </citation>
    <scope>NUCLEOTIDE SEQUENCE [LARGE SCALE GENOMIC DNA]</scope>
    <source>
        <strain evidence="2 3">FJAT-54145</strain>
    </source>
</reference>
<keyword evidence="1" id="KW-1133">Transmembrane helix</keyword>
<feature type="transmembrane region" description="Helical" evidence="1">
    <location>
        <begin position="7"/>
        <end position="28"/>
    </location>
</feature>
<keyword evidence="1" id="KW-0812">Transmembrane</keyword>
<protein>
    <submittedName>
        <fullName evidence="2">DUF1850 domain-containing protein</fullName>
    </submittedName>
</protein>
<accession>A0ABW6K8E6</accession>
<keyword evidence="1" id="KW-0472">Membrane</keyword>
<evidence type="ECO:0000313" key="2">
    <source>
        <dbReference type="EMBL" id="MFE8700452.1"/>
    </source>
</evidence>
<proteinExistence type="predicted"/>
<dbReference type="RefSeq" id="WP_389359630.1">
    <property type="nucleotide sequence ID" value="NZ_JBIACK010000002.1"/>
</dbReference>
<evidence type="ECO:0000256" key="1">
    <source>
        <dbReference type="SAM" id="Phobius"/>
    </source>
</evidence>
<dbReference type="Pfam" id="PF08905">
    <property type="entry name" value="DUF1850"/>
    <property type="match status" value="1"/>
</dbReference>
<dbReference type="Proteomes" id="UP001601059">
    <property type="component" value="Unassembled WGS sequence"/>
</dbReference>
<name>A0ABW6K8E6_9BACI</name>
<gene>
    <name evidence="2" type="ORF">ACFYKX_07495</name>
</gene>
<dbReference type="EMBL" id="JBIACK010000002">
    <property type="protein sequence ID" value="MFE8700452.1"/>
    <property type="molecule type" value="Genomic_DNA"/>
</dbReference>
<sequence length="174" mass="20398">MKKKIKFQTIFLLTLIFTFIAILIVIPYKQALVFQYQNTGKVLAYIPLSEDKTFKIKYTHSIHLSDVIESYQITNNGQIKQYELEFEHFSIGMPENASEGERFEQKDGKYYIKNMNNLFPSFDLRIGQVRANHTVIFQKKDYPLSKTIEPGTWVRIKAEKLNIIQQLKGVNILE</sequence>
<dbReference type="InterPro" id="IPR015001">
    <property type="entry name" value="DUF1850"/>
</dbReference>
<organism evidence="2 3">
    <name type="scientific">Cytobacillus spartinae</name>
    <dbReference type="NCBI Taxonomy" id="3299023"/>
    <lineage>
        <taxon>Bacteria</taxon>
        <taxon>Bacillati</taxon>
        <taxon>Bacillota</taxon>
        <taxon>Bacilli</taxon>
        <taxon>Bacillales</taxon>
        <taxon>Bacillaceae</taxon>
        <taxon>Cytobacillus</taxon>
    </lineage>
</organism>
<evidence type="ECO:0000313" key="3">
    <source>
        <dbReference type="Proteomes" id="UP001601059"/>
    </source>
</evidence>
<comment type="caution">
    <text evidence="2">The sequence shown here is derived from an EMBL/GenBank/DDBJ whole genome shotgun (WGS) entry which is preliminary data.</text>
</comment>
<keyword evidence="3" id="KW-1185">Reference proteome</keyword>